<organism evidence="1 2">
    <name type="scientific">Cytobacillus purgationiresistens</name>
    <dbReference type="NCBI Taxonomy" id="863449"/>
    <lineage>
        <taxon>Bacteria</taxon>
        <taxon>Bacillati</taxon>
        <taxon>Bacillota</taxon>
        <taxon>Bacilli</taxon>
        <taxon>Bacillales</taxon>
        <taxon>Bacillaceae</taxon>
        <taxon>Cytobacillus</taxon>
    </lineage>
</organism>
<keyword evidence="2" id="KW-1185">Reference proteome</keyword>
<dbReference type="Proteomes" id="UP001238088">
    <property type="component" value="Unassembled WGS sequence"/>
</dbReference>
<proteinExistence type="predicted"/>
<protein>
    <submittedName>
        <fullName evidence="1">Uncharacterized protein</fullName>
    </submittedName>
</protein>
<reference evidence="1 2" key="1">
    <citation type="submission" date="2023-07" db="EMBL/GenBank/DDBJ databases">
        <title>Genomic Encyclopedia of Type Strains, Phase IV (KMG-IV): sequencing the most valuable type-strain genomes for metagenomic binning, comparative biology and taxonomic classification.</title>
        <authorList>
            <person name="Goeker M."/>
        </authorList>
    </citation>
    <scope>NUCLEOTIDE SEQUENCE [LARGE SCALE GENOMIC DNA]</scope>
    <source>
        <strain evidence="1 2">DSM 23494</strain>
    </source>
</reference>
<evidence type="ECO:0000313" key="1">
    <source>
        <dbReference type="EMBL" id="MDQ0273336.1"/>
    </source>
</evidence>
<accession>A0ABU0ARE4</accession>
<evidence type="ECO:0000313" key="2">
    <source>
        <dbReference type="Proteomes" id="UP001238088"/>
    </source>
</evidence>
<gene>
    <name evidence="1" type="ORF">J2S17_005268</name>
</gene>
<sequence>EHDFSEIPQIHVAIQRLEHDFNEIPQNHVAIQ</sequence>
<comment type="caution">
    <text evidence="1">The sequence shown here is derived from an EMBL/GenBank/DDBJ whole genome shotgun (WGS) entry which is preliminary data.</text>
</comment>
<name>A0ABU0ARE4_9BACI</name>
<dbReference type="EMBL" id="JAUSUB010000037">
    <property type="protein sequence ID" value="MDQ0273336.1"/>
    <property type="molecule type" value="Genomic_DNA"/>
</dbReference>
<feature type="non-terminal residue" evidence="1">
    <location>
        <position position="1"/>
    </location>
</feature>